<feature type="compositionally biased region" description="Polar residues" evidence="1">
    <location>
        <begin position="91"/>
        <end position="128"/>
    </location>
</feature>
<comment type="caution">
    <text evidence="2">The sequence shown here is derived from an EMBL/GenBank/DDBJ whole genome shotgun (WGS) entry which is preliminary data.</text>
</comment>
<dbReference type="OrthoDB" id="10622569at2759"/>
<gene>
    <name evidence="2" type="ORF">KQP761_LOCUS832</name>
</gene>
<sequence length="366" mass="40326">MLATTHHHYSSTSRCFDTVKDQNKLEKAAAKQGEGGGSATSVLRSTMEISTLFKNHLLPAHCSGGFSKTAIYPFDKRAISKEKLLQPVATVESNSNPSTYQSNTTDFVSDKATSSTDISTLRRSSSCPNISSNDLSSISSNTSSLNNDNLITNSTNISTSPVYTSNQQDLSSTNDMSPIAAIDTRTSSIFSDTLKALYSEFDEPVFEGKVVLISSLKYCVAYIIESIYSQDQPSSKASVDSLKADHSGLDAITAAINNHTKPTIITTNKRKRQIDRPYGESVTSVEAYVKSSTENELSIDSNMNFQYGVQMALPYTSNKPEQQQYMNTSYSSSINTKLLIYTNMFKYNTNNDSHSCFFQRQDKHLL</sequence>
<reference evidence="2" key="1">
    <citation type="submission" date="2021-02" db="EMBL/GenBank/DDBJ databases">
        <authorList>
            <person name="Nowell W R."/>
        </authorList>
    </citation>
    <scope>NUCLEOTIDE SEQUENCE</scope>
</reference>
<organism evidence="2 3">
    <name type="scientific">Rotaria magnacalcarata</name>
    <dbReference type="NCBI Taxonomy" id="392030"/>
    <lineage>
        <taxon>Eukaryota</taxon>
        <taxon>Metazoa</taxon>
        <taxon>Spiralia</taxon>
        <taxon>Gnathifera</taxon>
        <taxon>Rotifera</taxon>
        <taxon>Eurotatoria</taxon>
        <taxon>Bdelloidea</taxon>
        <taxon>Philodinida</taxon>
        <taxon>Philodinidae</taxon>
        <taxon>Rotaria</taxon>
    </lineage>
</organism>
<dbReference type="EMBL" id="CAJNOW010000059">
    <property type="protein sequence ID" value="CAF1221503.1"/>
    <property type="molecule type" value="Genomic_DNA"/>
</dbReference>
<feature type="compositionally biased region" description="Low complexity" evidence="1">
    <location>
        <begin position="129"/>
        <end position="139"/>
    </location>
</feature>
<name>A0A814XW22_9BILA</name>
<protein>
    <submittedName>
        <fullName evidence="2">Uncharacterized protein</fullName>
    </submittedName>
</protein>
<proteinExistence type="predicted"/>
<dbReference type="Proteomes" id="UP000663834">
    <property type="component" value="Unassembled WGS sequence"/>
</dbReference>
<evidence type="ECO:0000313" key="3">
    <source>
        <dbReference type="Proteomes" id="UP000663834"/>
    </source>
</evidence>
<accession>A0A814XW22</accession>
<feature type="region of interest" description="Disordered" evidence="1">
    <location>
        <begin position="90"/>
        <end position="139"/>
    </location>
</feature>
<dbReference type="AlphaFoldDB" id="A0A814XW22"/>
<evidence type="ECO:0000256" key="1">
    <source>
        <dbReference type="SAM" id="MobiDB-lite"/>
    </source>
</evidence>
<evidence type="ECO:0000313" key="2">
    <source>
        <dbReference type="EMBL" id="CAF1221503.1"/>
    </source>
</evidence>